<comment type="caution">
    <text evidence="2">The sequence shown here is derived from an EMBL/GenBank/DDBJ whole genome shotgun (WGS) entry which is preliminary data.</text>
</comment>
<organism evidence="2 3">
    <name type="scientific">Geomonas limicola</name>
    <dbReference type="NCBI Taxonomy" id="2740186"/>
    <lineage>
        <taxon>Bacteria</taxon>
        <taxon>Pseudomonadati</taxon>
        <taxon>Thermodesulfobacteriota</taxon>
        <taxon>Desulfuromonadia</taxon>
        <taxon>Geobacterales</taxon>
        <taxon>Geobacteraceae</taxon>
        <taxon>Geomonas</taxon>
    </lineage>
</organism>
<feature type="transmembrane region" description="Helical" evidence="1">
    <location>
        <begin position="43"/>
        <end position="61"/>
    </location>
</feature>
<keyword evidence="3" id="KW-1185">Reference proteome</keyword>
<dbReference type="Proteomes" id="UP000587586">
    <property type="component" value="Unassembled WGS sequence"/>
</dbReference>
<reference evidence="3" key="1">
    <citation type="submission" date="2020-06" db="EMBL/GenBank/DDBJ databases">
        <title>Draft genomic sequecing of Geomonas sp. Red745.</title>
        <authorList>
            <person name="Itoh H."/>
            <person name="Xu Z.X."/>
            <person name="Ushijima N."/>
            <person name="Masuda Y."/>
            <person name="Shiratori Y."/>
            <person name="Senoo K."/>
        </authorList>
    </citation>
    <scope>NUCLEOTIDE SEQUENCE [LARGE SCALE GENOMIC DNA]</scope>
    <source>
        <strain evidence="3">Red745</strain>
    </source>
</reference>
<dbReference type="EMBL" id="BLXZ01000005">
    <property type="protein sequence ID" value="GFO69038.1"/>
    <property type="molecule type" value="Genomic_DNA"/>
</dbReference>
<evidence type="ECO:0000313" key="3">
    <source>
        <dbReference type="Proteomes" id="UP000587586"/>
    </source>
</evidence>
<dbReference type="AlphaFoldDB" id="A0A6V8N8Z2"/>
<protein>
    <submittedName>
        <fullName evidence="2">Uncharacterized protein</fullName>
    </submittedName>
</protein>
<sequence>METRSEPIFLWRRFTLREAVLLCFCATFIVLTRAGLRLHLHMPGHVMFFTMFFLLLARGFVPKLGSVTLVGLLTSLTSVLLGMGVSGPIVLVKFLLPAVLVDLAGFLAPGFVTSVLGCLAVGVFASITRAGVSTGVEYLIGMEEEIIIGKALISAGFSGLWGGLGSLAVPAIIRRLRLNGLIDDGTEGSLDA</sequence>
<evidence type="ECO:0000313" key="2">
    <source>
        <dbReference type="EMBL" id="GFO69038.1"/>
    </source>
</evidence>
<accession>A0A6V8N8Z2</accession>
<feature type="transmembrane region" description="Helical" evidence="1">
    <location>
        <begin position="67"/>
        <end position="91"/>
    </location>
</feature>
<evidence type="ECO:0000256" key="1">
    <source>
        <dbReference type="SAM" id="Phobius"/>
    </source>
</evidence>
<feature type="transmembrane region" description="Helical" evidence="1">
    <location>
        <begin position="103"/>
        <end position="127"/>
    </location>
</feature>
<feature type="transmembrane region" description="Helical" evidence="1">
    <location>
        <begin position="147"/>
        <end position="173"/>
    </location>
</feature>
<feature type="transmembrane region" description="Helical" evidence="1">
    <location>
        <begin position="19"/>
        <end position="36"/>
    </location>
</feature>
<name>A0A6V8N8Z2_9BACT</name>
<dbReference type="RefSeq" id="WP_183361589.1">
    <property type="nucleotide sequence ID" value="NZ_BLXZ01000005.1"/>
</dbReference>
<keyword evidence="1" id="KW-0812">Transmembrane</keyword>
<keyword evidence="1" id="KW-0472">Membrane</keyword>
<keyword evidence="1" id="KW-1133">Transmembrane helix</keyword>
<proteinExistence type="predicted"/>
<gene>
    <name evidence="2" type="ORF">GMLC_26170</name>
</gene>